<evidence type="ECO:0000313" key="3">
    <source>
        <dbReference type="Proteomes" id="UP000653383"/>
    </source>
</evidence>
<reference evidence="2" key="1">
    <citation type="submission" date="2020-02" db="EMBL/GenBank/DDBJ databases">
        <title>Bird 10,000 Genomes (B10K) Project - Family phase.</title>
        <authorList>
            <person name="Zhang G."/>
        </authorList>
    </citation>
    <scope>NUCLEOTIDE SEQUENCE</scope>
    <source>
        <strain evidence="2">B10K-DU-002-40</strain>
        <tissue evidence="2">Muscle</tissue>
    </source>
</reference>
<comment type="similarity">
    <text evidence="1">Belongs to the UPF0598 family.</text>
</comment>
<name>A0A852HZY3_9PASS</name>
<dbReference type="EMBL" id="WAAE01013505">
    <property type="protein sequence ID" value="NXX30667.1"/>
    <property type="molecule type" value="Genomic_DNA"/>
</dbReference>
<organism evidence="2 3">
    <name type="scientific">Nicator chloris</name>
    <dbReference type="NCBI Taxonomy" id="237433"/>
    <lineage>
        <taxon>Eukaryota</taxon>
        <taxon>Metazoa</taxon>
        <taxon>Chordata</taxon>
        <taxon>Craniata</taxon>
        <taxon>Vertebrata</taxon>
        <taxon>Euteleostomi</taxon>
        <taxon>Archelosauria</taxon>
        <taxon>Archosauria</taxon>
        <taxon>Dinosauria</taxon>
        <taxon>Saurischia</taxon>
        <taxon>Theropoda</taxon>
        <taxon>Coelurosauria</taxon>
        <taxon>Aves</taxon>
        <taxon>Neognathae</taxon>
        <taxon>Neoaves</taxon>
        <taxon>Telluraves</taxon>
        <taxon>Australaves</taxon>
        <taxon>Passeriformes</taxon>
        <taxon>Sylvioidea</taxon>
        <taxon>Pycnonotidae</taxon>
        <taxon>Nicator</taxon>
    </lineage>
</organism>
<comment type="caution">
    <text evidence="2">The sequence shown here is derived from an EMBL/GenBank/DDBJ whole genome shotgun (WGS) entry which is preliminary data.</text>
</comment>
<dbReference type="InterPro" id="IPR028108">
    <property type="entry name" value="DUF4505"/>
</dbReference>
<feature type="non-terminal residue" evidence="2">
    <location>
        <position position="216"/>
    </location>
</feature>
<evidence type="ECO:0000313" key="2">
    <source>
        <dbReference type="EMBL" id="NXX30667.1"/>
    </source>
</evidence>
<dbReference type="AlphaFoldDB" id="A0A852HZY3"/>
<gene>
    <name evidence="2" type="ORF">NICCHL_R14224</name>
</gene>
<accession>A0A852HZY3</accession>
<dbReference type="PANTHER" id="PTHR31449:SF3">
    <property type="entry name" value="UPF0598 PROTEIN C8ORF82"/>
    <property type="match status" value="1"/>
</dbReference>
<dbReference type="Pfam" id="PF14956">
    <property type="entry name" value="DUF4505"/>
    <property type="match status" value="1"/>
</dbReference>
<dbReference type="Proteomes" id="UP000653383">
    <property type="component" value="Unassembled WGS sequence"/>
</dbReference>
<protein>
    <submittedName>
        <fullName evidence="2">CH082 protein</fullName>
    </submittedName>
</protein>
<keyword evidence="3" id="KW-1185">Reference proteome</keyword>
<proteinExistence type="inferred from homology"/>
<sequence length="216" mass="24130">VARPCRESPVAVVMRAGAVLRLCARPGPRYRQGQRPGPGTREYFYYVDHQGQLFLDDTKVKNFITCFKDIGFLSFFFKHLERNRSGRYQAEFPFLSRCGRERNFLRCADVPVVFTQILPGSDGNSLLSYCGGGSKLTVPFQPGMLAVFPENGRLYHPAPEKAGGVGLVRSALAAEWSSEFRFGEGPEKPPTHFLWDGRSHRLSGELLGILRAEKSG</sequence>
<dbReference type="PANTHER" id="PTHR31449">
    <property type="entry name" value="UPF0598 PROTEIN C8ORF82"/>
    <property type="match status" value="1"/>
</dbReference>
<feature type="non-terminal residue" evidence="2">
    <location>
        <position position="1"/>
    </location>
</feature>
<dbReference type="OrthoDB" id="10260024at2759"/>
<evidence type="ECO:0000256" key="1">
    <source>
        <dbReference type="ARBA" id="ARBA00006322"/>
    </source>
</evidence>